<feature type="domain" description="Fibronectin type-III" evidence="1">
    <location>
        <begin position="1653"/>
        <end position="1742"/>
    </location>
</feature>
<dbReference type="SUPFAM" id="SSF49265">
    <property type="entry name" value="Fibronectin type III"/>
    <property type="match status" value="13"/>
</dbReference>
<feature type="domain" description="Fibronectin type-III" evidence="1">
    <location>
        <begin position="1483"/>
        <end position="1567"/>
    </location>
</feature>
<sequence>MGSVSPLSPDTTYVVRIEAMNAGNVISTDEVEGLTAPEIPEIERTISKQSDSVTVEFSSVPGAIGYILRAEIIAEGFFKEIEVFESPATMDQLQPYTMYELSVMSFNSGGRSQPSWPLDQRTVLPAPVLSSESPNNETIEVNWEAIEHAVMYSLCLTMEGTDIEVKVNTNNTMMEFTNLEPGTNYTIKANAWDADSIPGDDVTIVQVTRPTTPDGVYVGIPWPGRTTGMEVTWYGVNGAESYYALSSNGQNCTTNIATYCIISPLECGENYTVTVTAINQAGSSDPSPPEEFLSFPCPPEMLWVDELVPGNITLHWREVKWAEYYTSFMKRDDGIEQWCNTTSIECNYQTDCGYTYFLSVFAYNQAGSSPPGPVVNYTAIPCCPDDVEIYLVSKETLEITWSPVRGAEMYQTKAAGNSELIHCNDTSPVCALSDLTCNTVYSVVVIPCCEHSGCNHTCRPHTQETAPCSPEIVNVTQTSGSSVKVSWTSSNREANYTVTLTGEKDMEFCHSMGTSCDFPSLPCGTTYDVVATARTSVGLSLPSYTVPLETAPCCPRNLTVRQVTQAMSHVVWSPATGAQSYITSLTSPRGEAKCHTMERQCLMGCITCSTNYTVSVEAISKTGHKSECAYHGFSSSVCCPTNVRLYRMSNNTIRVHWRSSGNLGNYNVDLQGTLANYTCSPPAGGNSCDVLNVVCGGIYTVVVAPVSQDGTEIDYCPKRMYSVVEPPVNATVTNTGRSTARLTWEPVNKVLLYEVTIADIDNPSSAPFVTNTSSTSLDISNLQPCSTYRIGVSSVNDFSVPGEATYVRYTTKTINAVSSISVVYSCSSGKVTVSWGTVVGAESYRATATDGNGTTLSCTTQSDSCPITRVTCGELYLVRVTAISEDCNSTSNITKNFETVPCPPRNLVVESKCSSNLIIVKWDPTNNTNYYVATALATTGEVTECRTTELYCHFTDTGCGQGYQYTVYSVSSLCNSASSPAIDVRTAPCNPTNVKTVVECQSDVLTITWDRSDGALSYFVEVQGNRGDRYNCTKFDNSCAVPAMQCGESLSVWITASNDNCNSGRVLGEVAKTGLCTPQNVMAKSECGSDHASLEWEASAGVVSYIATAVHPNGTVRTCTASDSQCQIQGLRCGQTYTASVVATNLKCNSTESANVTLETGQPAPSYFVEVQGNQGDRYNCTKSDNSCAVPAMQCGESLSVWITARNDNCNSGRVLWEVAATVPCTPQNVTAISGCGSDHASLDWEASAGAVSYIATAVHPNGTVRTCTANDSQCQIQGLRCGQTYTASVVATNLKCNSTESANVTLETVPCPPEMWVDELGPGNITLHWREVKWAEYYTSFMKRDDGIEQLCNTTSIEWNYQTDCGYTYFLSVFAHNQACSSPPGPEVNYTTTPCCPDDVKINLVSNETLEIKWSPVRGAEVYQTKATGNSKLILCNDTSPVCVLSDLTCNTVYSVVVIPCCEHSGCNHNCRSHTQETAPCSPEIVNVTQTSESSVKVSWTSSNREANYTVTLMGEKDMEFCHSMGTSCDFTSLPCGTTYDVVATARTSVGLSLPSYTVPLETAPCCPRNLTVRQVTQAMSHVVWSPATGAQSYITSLTSPRGKAKCHTMETECLMGCITCSTNYTVSVEAISKTGHKSECTYHGFSSSVCCPTNVRLYRMSNNTIRVHWCSSGNLGNYTVDLQGTLANYTCSPPAGGNSCDVLNVVCGGIYTVVVAPVSQDGTEIDYCPKRMYSVYCVGSNIGKVIHRGKRSVD</sequence>
<comment type="caution">
    <text evidence="2">The sequence shown here is derived from an EMBL/GenBank/DDBJ whole genome shotgun (WGS) entry which is preliminary data.</text>
</comment>
<evidence type="ECO:0000259" key="1">
    <source>
        <dbReference type="PROSITE" id="PS50853"/>
    </source>
</evidence>
<dbReference type="PANTHER" id="PTHR47135:SF1">
    <property type="entry name" value="FIBRONECTIN TYPE III DOMAIN-CONTAINING PROTEIN 7"/>
    <property type="match status" value="1"/>
</dbReference>
<organism evidence="2 3">
    <name type="scientific">Aldrovandia affinis</name>
    <dbReference type="NCBI Taxonomy" id="143900"/>
    <lineage>
        <taxon>Eukaryota</taxon>
        <taxon>Metazoa</taxon>
        <taxon>Chordata</taxon>
        <taxon>Craniata</taxon>
        <taxon>Vertebrata</taxon>
        <taxon>Euteleostomi</taxon>
        <taxon>Actinopterygii</taxon>
        <taxon>Neopterygii</taxon>
        <taxon>Teleostei</taxon>
        <taxon>Notacanthiformes</taxon>
        <taxon>Halosauridae</taxon>
        <taxon>Aldrovandia</taxon>
    </lineage>
</organism>
<dbReference type="Pfam" id="PF00041">
    <property type="entry name" value="fn3"/>
    <property type="match status" value="4"/>
</dbReference>
<proteinExistence type="predicted"/>
<feature type="domain" description="Fibronectin type-III" evidence="1">
    <location>
        <begin position="469"/>
        <end position="553"/>
    </location>
</feature>
<dbReference type="InterPro" id="IPR036116">
    <property type="entry name" value="FN3_sf"/>
</dbReference>
<name>A0AAD7RU59_9TELE</name>
<dbReference type="SMART" id="SM00060">
    <property type="entry name" value="FN3"/>
    <property type="match status" value="18"/>
</dbReference>
<dbReference type="PROSITE" id="PS50853">
    <property type="entry name" value="FN3"/>
    <property type="match status" value="9"/>
</dbReference>
<feature type="domain" description="Fibronectin type-III" evidence="1">
    <location>
        <begin position="726"/>
        <end position="816"/>
    </location>
</feature>
<gene>
    <name evidence="2" type="ORF">AAFF_G00104040</name>
</gene>
<protein>
    <recommendedName>
        <fullName evidence="1">Fibronectin type-III domain-containing protein</fullName>
    </recommendedName>
</protein>
<dbReference type="EMBL" id="JAINUG010000169">
    <property type="protein sequence ID" value="KAJ8390469.1"/>
    <property type="molecule type" value="Genomic_DNA"/>
</dbReference>
<dbReference type="InterPro" id="IPR003961">
    <property type="entry name" value="FN3_dom"/>
</dbReference>
<feature type="domain" description="Fibronectin type-III" evidence="1">
    <location>
        <begin position="1077"/>
        <end position="1163"/>
    </location>
</feature>
<evidence type="ECO:0000313" key="3">
    <source>
        <dbReference type="Proteomes" id="UP001221898"/>
    </source>
</evidence>
<dbReference type="Proteomes" id="UP001221898">
    <property type="component" value="Unassembled WGS sequence"/>
</dbReference>
<dbReference type="CDD" id="cd00063">
    <property type="entry name" value="FN3"/>
    <property type="match status" value="7"/>
</dbReference>
<reference evidence="2" key="1">
    <citation type="journal article" date="2023" name="Science">
        <title>Genome structures resolve the early diversification of teleost fishes.</title>
        <authorList>
            <person name="Parey E."/>
            <person name="Louis A."/>
            <person name="Montfort J."/>
            <person name="Bouchez O."/>
            <person name="Roques C."/>
            <person name="Iampietro C."/>
            <person name="Lluch J."/>
            <person name="Castinel A."/>
            <person name="Donnadieu C."/>
            <person name="Desvignes T."/>
            <person name="Floi Bucao C."/>
            <person name="Jouanno E."/>
            <person name="Wen M."/>
            <person name="Mejri S."/>
            <person name="Dirks R."/>
            <person name="Jansen H."/>
            <person name="Henkel C."/>
            <person name="Chen W.J."/>
            <person name="Zahm M."/>
            <person name="Cabau C."/>
            <person name="Klopp C."/>
            <person name="Thompson A.W."/>
            <person name="Robinson-Rechavi M."/>
            <person name="Braasch I."/>
            <person name="Lecointre G."/>
            <person name="Bobe J."/>
            <person name="Postlethwait J.H."/>
            <person name="Berthelot C."/>
            <person name="Roest Crollius H."/>
            <person name="Guiguen Y."/>
        </authorList>
    </citation>
    <scope>NUCLEOTIDE SEQUENCE</scope>
    <source>
        <strain evidence="2">NC1722</strain>
    </source>
</reference>
<feature type="domain" description="Fibronectin type-III" evidence="1">
    <location>
        <begin position="1226"/>
        <end position="1312"/>
    </location>
</feature>
<feature type="domain" description="Fibronectin type-III" evidence="1">
    <location>
        <begin position="903"/>
        <end position="989"/>
    </location>
</feature>
<feature type="domain" description="Fibronectin type-III" evidence="1">
    <location>
        <begin position="198"/>
        <end position="300"/>
    </location>
</feature>
<dbReference type="Gene3D" id="2.60.40.10">
    <property type="entry name" value="Immunoglobulins"/>
    <property type="match status" value="12"/>
</dbReference>
<evidence type="ECO:0000313" key="2">
    <source>
        <dbReference type="EMBL" id="KAJ8390469.1"/>
    </source>
</evidence>
<dbReference type="PANTHER" id="PTHR47135">
    <property type="entry name" value="FIBRONECTIN TYPE III DOMAIN-CONTAINING PROTEIN 7"/>
    <property type="match status" value="1"/>
</dbReference>
<accession>A0AAD7RU59</accession>
<dbReference type="InterPro" id="IPR013783">
    <property type="entry name" value="Ig-like_fold"/>
</dbReference>
<feature type="domain" description="Fibronectin type-III" evidence="1">
    <location>
        <begin position="36"/>
        <end position="126"/>
    </location>
</feature>
<keyword evidence="3" id="KW-1185">Reference proteome</keyword>